<feature type="compositionally biased region" description="Polar residues" evidence="1">
    <location>
        <begin position="181"/>
        <end position="195"/>
    </location>
</feature>
<gene>
    <name evidence="2" type="ORF">HPB48_026837</name>
</gene>
<reference evidence="2 3" key="1">
    <citation type="journal article" date="2020" name="Cell">
        <title>Large-Scale Comparative Analyses of Tick Genomes Elucidate Their Genetic Diversity and Vector Capacities.</title>
        <authorList>
            <consortium name="Tick Genome and Microbiome Consortium (TIGMIC)"/>
            <person name="Jia N."/>
            <person name="Wang J."/>
            <person name="Shi W."/>
            <person name="Du L."/>
            <person name="Sun Y."/>
            <person name="Zhan W."/>
            <person name="Jiang J.F."/>
            <person name="Wang Q."/>
            <person name="Zhang B."/>
            <person name="Ji P."/>
            <person name="Bell-Sakyi L."/>
            <person name="Cui X.M."/>
            <person name="Yuan T.T."/>
            <person name="Jiang B.G."/>
            <person name="Yang W.F."/>
            <person name="Lam T.T."/>
            <person name="Chang Q.C."/>
            <person name="Ding S.J."/>
            <person name="Wang X.J."/>
            <person name="Zhu J.G."/>
            <person name="Ruan X.D."/>
            <person name="Zhao L."/>
            <person name="Wei J.T."/>
            <person name="Ye R.Z."/>
            <person name="Que T.C."/>
            <person name="Du C.H."/>
            <person name="Zhou Y.H."/>
            <person name="Cheng J.X."/>
            <person name="Dai P.F."/>
            <person name="Guo W.B."/>
            <person name="Han X.H."/>
            <person name="Huang E.J."/>
            <person name="Li L.F."/>
            <person name="Wei W."/>
            <person name="Gao Y.C."/>
            <person name="Liu J.Z."/>
            <person name="Shao H.Z."/>
            <person name="Wang X."/>
            <person name="Wang C.C."/>
            <person name="Yang T.C."/>
            <person name="Huo Q.B."/>
            <person name="Li W."/>
            <person name="Chen H.Y."/>
            <person name="Chen S.E."/>
            <person name="Zhou L.G."/>
            <person name="Ni X.B."/>
            <person name="Tian J.H."/>
            <person name="Sheng Y."/>
            <person name="Liu T."/>
            <person name="Pan Y.S."/>
            <person name="Xia L.Y."/>
            <person name="Li J."/>
            <person name="Zhao F."/>
            <person name="Cao W.C."/>
        </authorList>
    </citation>
    <scope>NUCLEOTIDE SEQUENCE [LARGE SCALE GENOMIC DNA]</scope>
    <source>
        <strain evidence="2">HaeL-2018</strain>
    </source>
</reference>
<feature type="region of interest" description="Disordered" evidence="1">
    <location>
        <begin position="151"/>
        <end position="238"/>
    </location>
</feature>
<dbReference type="EMBL" id="JABSTR010003228">
    <property type="protein sequence ID" value="KAH9384819.1"/>
    <property type="molecule type" value="Genomic_DNA"/>
</dbReference>
<dbReference type="Proteomes" id="UP000821853">
    <property type="component" value="Unassembled WGS sequence"/>
</dbReference>
<protein>
    <submittedName>
        <fullName evidence="2">Uncharacterized protein</fullName>
    </submittedName>
</protein>
<dbReference type="VEuPathDB" id="VectorBase:HLOH_046759"/>
<feature type="region of interest" description="Disordered" evidence="1">
    <location>
        <begin position="72"/>
        <end position="134"/>
    </location>
</feature>
<comment type="caution">
    <text evidence="2">The sequence shown here is derived from an EMBL/GenBank/DDBJ whole genome shotgun (WGS) entry which is preliminary data.</text>
</comment>
<name>A0A9J6HAR9_HAELO</name>
<feature type="compositionally biased region" description="Polar residues" evidence="1">
    <location>
        <begin position="115"/>
        <end position="134"/>
    </location>
</feature>
<evidence type="ECO:0000256" key="1">
    <source>
        <dbReference type="SAM" id="MobiDB-lite"/>
    </source>
</evidence>
<feature type="compositionally biased region" description="Basic and acidic residues" evidence="1">
    <location>
        <begin position="169"/>
        <end position="180"/>
    </location>
</feature>
<feature type="region of interest" description="Disordered" evidence="1">
    <location>
        <begin position="1"/>
        <end position="35"/>
    </location>
</feature>
<accession>A0A9J6HAR9</accession>
<organism evidence="2 3">
    <name type="scientific">Haemaphysalis longicornis</name>
    <name type="common">Bush tick</name>
    <dbReference type="NCBI Taxonomy" id="44386"/>
    <lineage>
        <taxon>Eukaryota</taxon>
        <taxon>Metazoa</taxon>
        <taxon>Ecdysozoa</taxon>
        <taxon>Arthropoda</taxon>
        <taxon>Chelicerata</taxon>
        <taxon>Arachnida</taxon>
        <taxon>Acari</taxon>
        <taxon>Parasitiformes</taxon>
        <taxon>Ixodida</taxon>
        <taxon>Ixodoidea</taxon>
        <taxon>Ixodidae</taxon>
        <taxon>Haemaphysalinae</taxon>
        <taxon>Haemaphysalis</taxon>
    </lineage>
</organism>
<sequence length="238" mass="26871">MLDAQRPRGSSQTPADDTMRGNAHWTRMPGSDDETRTIRGMHRWIRCSWPARAHTQFRTATRCTGTGTHFLTHKSSSVDPRAHRHTTLVGPAHTTKKRKRQKQSPAHLCGRKSPSACSTAKTQPKPTHSTHKINTFTPNYWDLERYGRRAATLPDGPRRGSPCSLPFRPSKEATVERRQPGETNPKQQKEYTTPRSFREKRRTALPGPAGTPKSEVFASRARGPRKCEETRSFAPSLK</sequence>
<evidence type="ECO:0000313" key="2">
    <source>
        <dbReference type="EMBL" id="KAH9384819.1"/>
    </source>
</evidence>
<keyword evidence="3" id="KW-1185">Reference proteome</keyword>
<evidence type="ECO:0000313" key="3">
    <source>
        <dbReference type="Proteomes" id="UP000821853"/>
    </source>
</evidence>
<dbReference type="AlphaFoldDB" id="A0A9J6HAR9"/>
<proteinExistence type="predicted"/>